<dbReference type="GO" id="GO:0000160">
    <property type="term" value="P:phosphorelay signal transduction system"/>
    <property type="evidence" value="ECO:0007669"/>
    <property type="project" value="InterPro"/>
</dbReference>
<sequence>YPSIKSAVQAIKLGAFDYISKPFTPNELRSLVSRALERKRLSADVVSTAEKDIEISIPKGYYCIPGNSWAKVEQDGNVRVGIHHILINTVKDIISIEGSKENETRYQGECCLWITDSRNQIHRIWSPVSGKIIAMNQEIRRDYSKLFTDPYKEGWVLLIAPLHLEDDMKNLVVIKSS</sequence>
<proteinExistence type="predicted"/>
<gene>
    <name evidence="2" type="ORF">S03H2_16703</name>
</gene>
<dbReference type="InterPro" id="IPR011006">
    <property type="entry name" value="CheY-like_superfamily"/>
</dbReference>
<reference evidence="2" key="1">
    <citation type="journal article" date="2014" name="Front. Microbiol.">
        <title>High frequency of phylogenetically diverse reductive dehalogenase-homologous genes in deep subseafloor sedimentary metagenomes.</title>
        <authorList>
            <person name="Kawai M."/>
            <person name="Futagami T."/>
            <person name="Toyoda A."/>
            <person name="Takaki Y."/>
            <person name="Nishi S."/>
            <person name="Hori S."/>
            <person name="Arai W."/>
            <person name="Tsubouchi T."/>
            <person name="Morono Y."/>
            <person name="Uchiyama I."/>
            <person name="Ito T."/>
            <person name="Fujiyama A."/>
            <person name="Inagaki F."/>
            <person name="Takami H."/>
        </authorList>
    </citation>
    <scope>NUCLEOTIDE SEQUENCE</scope>
    <source>
        <strain evidence="2">Expedition CK06-06</strain>
    </source>
</reference>
<organism evidence="2">
    <name type="scientific">marine sediment metagenome</name>
    <dbReference type="NCBI Taxonomy" id="412755"/>
    <lineage>
        <taxon>unclassified sequences</taxon>
        <taxon>metagenomes</taxon>
        <taxon>ecological metagenomes</taxon>
    </lineage>
</organism>
<evidence type="ECO:0000259" key="1">
    <source>
        <dbReference type="PROSITE" id="PS50110"/>
    </source>
</evidence>
<dbReference type="InterPro" id="IPR033753">
    <property type="entry name" value="GCV_H/Fam206"/>
</dbReference>
<dbReference type="Gene3D" id="2.40.50.100">
    <property type="match status" value="1"/>
</dbReference>
<accession>X1FCK4</accession>
<dbReference type="PROSITE" id="PS50110">
    <property type="entry name" value="RESPONSE_REGULATORY"/>
    <property type="match status" value="1"/>
</dbReference>
<dbReference type="Gene3D" id="3.40.50.2300">
    <property type="match status" value="1"/>
</dbReference>
<dbReference type="SUPFAM" id="SSF52172">
    <property type="entry name" value="CheY-like"/>
    <property type="match status" value="1"/>
</dbReference>
<comment type="caution">
    <text evidence="2">The sequence shown here is derived from an EMBL/GenBank/DDBJ whole genome shotgun (WGS) entry which is preliminary data.</text>
</comment>
<dbReference type="Pfam" id="PF01597">
    <property type="entry name" value="GCV_H"/>
    <property type="match status" value="1"/>
</dbReference>
<dbReference type="InterPro" id="IPR001789">
    <property type="entry name" value="Sig_transdc_resp-reg_receiver"/>
</dbReference>
<dbReference type="AlphaFoldDB" id="X1FCK4"/>
<dbReference type="InterPro" id="IPR011053">
    <property type="entry name" value="Single_hybrid_motif"/>
</dbReference>
<dbReference type="SUPFAM" id="SSF51230">
    <property type="entry name" value="Single hybrid motif"/>
    <property type="match status" value="1"/>
</dbReference>
<feature type="domain" description="Response regulatory" evidence="1">
    <location>
        <begin position="1"/>
        <end position="36"/>
    </location>
</feature>
<dbReference type="EMBL" id="BARU01008553">
    <property type="protein sequence ID" value="GAH42702.1"/>
    <property type="molecule type" value="Genomic_DNA"/>
</dbReference>
<protein>
    <recommendedName>
        <fullName evidence="1">Response regulatory domain-containing protein</fullName>
    </recommendedName>
</protein>
<evidence type="ECO:0000313" key="2">
    <source>
        <dbReference type="EMBL" id="GAH42702.1"/>
    </source>
</evidence>
<name>X1FCK4_9ZZZZ</name>
<feature type="non-terminal residue" evidence="2">
    <location>
        <position position="1"/>
    </location>
</feature>